<feature type="signal peptide" evidence="2">
    <location>
        <begin position="1"/>
        <end position="19"/>
    </location>
</feature>
<feature type="chain" id="PRO_5019079188" evidence="2">
    <location>
        <begin position="20"/>
        <end position="749"/>
    </location>
</feature>
<organism evidence="3 4">
    <name type="scientific">Bacteroides stercoris</name>
    <dbReference type="NCBI Taxonomy" id="46506"/>
    <lineage>
        <taxon>Bacteria</taxon>
        <taxon>Pseudomonadati</taxon>
        <taxon>Bacteroidota</taxon>
        <taxon>Bacteroidia</taxon>
        <taxon>Bacteroidales</taxon>
        <taxon>Bacteroidaceae</taxon>
        <taxon>Bacteroides</taxon>
    </lineage>
</organism>
<keyword evidence="2" id="KW-0732">Signal</keyword>
<accession>A0A412E6B5</accession>
<sequence>MSKFKFVQWYGIAVCLLMAACTDVDITMPKGPKGDTGLSAYEFWKEKVADGTVDWPKDRTEVADFFKYLKGNDGKDGKSAFDQWKDMIADGSVDNPHNPGSKWPAGNNTVQDFWYFLTGATGESGQTPHIGDNGHWFVGNEDTGIAAQGEAGKDGANGKDAVPPTVTIGANDHWFVNGVDTGKKATGTDGKDGVSPTITIGNNGNWFIDGTDTGKKAVGADGKSPEVAIGENGNWYINGTDTGKPSFGKDGKDGTNGTNGTNGANGANGKSAYELWKEYIASGEVDNPHKPDQKWPADRNKQTDFWDFLTGRSSVIEIQVGKYNVIPDYWNSQLREYVIPTDGSVLFTVYDKTGKKVAAGVQVSGLPGVGATETFTTDDNGQFKVAWDKLPDNQPLSRRTGSVTVTVGGVQETSANNTLVPNRVNVRATVSTVYLSYNSSDINATRYTYVSFKYERQIDGEWSDYPSNLKSYMMRAAKIKDINQPVNEENLDKSTSYTYSTGETYLSIRRPLVLTPTEKANVAKNDTINGLLKYEWDGNEFYSGLYFGDGAGSYNDYGQTVYLQDKIHIPEIYPTPGFKEGTVFLEIKQGVTTLWGEIDTDQLPDFYKTYAYPTSKEDRFAKDPDTGIWKSPEGKLPASDLAENRAVFIQMRTFVNGTGGTVHTGTVPLSKGGKRFMLTSAYPGNWIGLDIRGRQEGTNQITYSMSYEYRSRFIYYLLKEGGQYFLADFADRTKRIPLEIKDCPADWMD</sequence>
<dbReference type="AlphaFoldDB" id="A0A412E6B5"/>
<evidence type="ECO:0000256" key="1">
    <source>
        <dbReference type="SAM" id="MobiDB-lite"/>
    </source>
</evidence>
<reference evidence="3 4" key="1">
    <citation type="submission" date="2018-08" db="EMBL/GenBank/DDBJ databases">
        <title>A genome reference for cultivated species of the human gut microbiota.</title>
        <authorList>
            <person name="Zou Y."/>
            <person name="Xue W."/>
            <person name="Luo G."/>
        </authorList>
    </citation>
    <scope>NUCLEOTIDE SEQUENCE [LARGE SCALE GENOMIC DNA]</scope>
    <source>
        <strain evidence="3 4">AF25-6</strain>
    </source>
</reference>
<dbReference type="PROSITE" id="PS51257">
    <property type="entry name" value="PROKAR_LIPOPROTEIN"/>
    <property type="match status" value="1"/>
</dbReference>
<dbReference type="Proteomes" id="UP000284161">
    <property type="component" value="Unassembled WGS sequence"/>
</dbReference>
<evidence type="ECO:0000313" key="4">
    <source>
        <dbReference type="Proteomes" id="UP000284161"/>
    </source>
</evidence>
<keyword evidence="3" id="KW-0176">Collagen</keyword>
<feature type="compositionally biased region" description="Low complexity" evidence="1">
    <location>
        <begin position="255"/>
        <end position="266"/>
    </location>
</feature>
<gene>
    <name evidence="3" type="ORF">DWY58_07835</name>
</gene>
<comment type="caution">
    <text evidence="3">The sequence shown here is derived from an EMBL/GenBank/DDBJ whole genome shotgun (WGS) entry which is preliminary data.</text>
</comment>
<protein>
    <submittedName>
        <fullName evidence="3">Collagen-like protein</fullName>
    </submittedName>
</protein>
<evidence type="ECO:0000256" key="2">
    <source>
        <dbReference type="SAM" id="SignalP"/>
    </source>
</evidence>
<dbReference type="EMBL" id="QRUB01000005">
    <property type="protein sequence ID" value="RGR28284.1"/>
    <property type="molecule type" value="Genomic_DNA"/>
</dbReference>
<evidence type="ECO:0000313" key="3">
    <source>
        <dbReference type="EMBL" id="RGR28284.1"/>
    </source>
</evidence>
<feature type="region of interest" description="Disordered" evidence="1">
    <location>
        <begin position="217"/>
        <end position="266"/>
    </location>
</feature>
<name>A0A412E6B5_BACSE</name>
<dbReference type="Gene3D" id="2.60.120.220">
    <property type="entry name" value="Satellite virus coat domain"/>
    <property type="match status" value="1"/>
</dbReference>
<dbReference type="RefSeq" id="WP_117917362.1">
    <property type="nucleotide sequence ID" value="NZ_QRUB01000005.1"/>
</dbReference>
<proteinExistence type="predicted"/>